<keyword evidence="1" id="KW-0812">Transmembrane</keyword>
<evidence type="ECO:0000313" key="2">
    <source>
        <dbReference type="EMBL" id="KAL3813424.1"/>
    </source>
</evidence>
<keyword evidence="3" id="KW-1185">Reference proteome</keyword>
<name>A0ABD3RKE4_9LAMI</name>
<reference evidence="2 3" key="1">
    <citation type="submission" date="2024-12" db="EMBL/GenBank/DDBJ databases">
        <title>The unique morphological basis and parallel evolutionary history of personate flowers in Penstemon.</title>
        <authorList>
            <person name="Depatie T.H."/>
            <person name="Wessinger C.A."/>
        </authorList>
    </citation>
    <scope>NUCLEOTIDE SEQUENCE [LARGE SCALE GENOMIC DNA]</scope>
    <source>
        <strain evidence="2">WTNN_2</strain>
        <tissue evidence="2">Leaf</tissue>
    </source>
</reference>
<keyword evidence="1" id="KW-0472">Membrane</keyword>
<comment type="caution">
    <text evidence="2">The sequence shown here is derived from an EMBL/GenBank/DDBJ whole genome shotgun (WGS) entry which is preliminary data.</text>
</comment>
<proteinExistence type="predicted"/>
<gene>
    <name evidence="2" type="ORF">ACJIZ3_014692</name>
</gene>
<sequence length="49" mass="6226">MELFILTIMQEKICFSWYLFYFSLFLLIFFELSHVFFVLYMQMESFFLK</sequence>
<dbReference type="EMBL" id="JBJXBP010000008">
    <property type="protein sequence ID" value="KAL3813424.1"/>
    <property type="molecule type" value="Genomic_DNA"/>
</dbReference>
<keyword evidence="1" id="KW-1133">Transmembrane helix</keyword>
<evidence type="ECO:0008006" key="4">
    <source>
        <dbReference type="Google" id="ProtNLM"/>
    </source>
</evidence>
<dbReference type="Proteomes" id="UP001634393">
    <property type="component" value="Unassembled WGS sequence"/>
</dbReference>
<dbReference type="AlphaFoldDB" id="A0ABD3RKE4"/>
<feature type="transmembrane region" description="Helical" evidence="1">
    <location>
        <begin position="20"/>
        <end position="40"/>
    </location>
</feature>
<evidence type="ECO:0000313" key="3">
    <source>
        <dbReference type="Proteomes" id="UP001634393"/>
    </source>
</evidence>
<protein>
    <recommendedName>
        <fullName evidence="4">ATP synthase F0 subunit 8</fullName>
    </recommendedName>
</protein>
<evidence type="ECO:0000256" key="1">
    <source>
        <dbReference type="SAM" id="Phobius"/>
    </source>
</evidence>
<organism evidence="2 3">
    <name type="scientific">Penstemon smallii</name>
    <dbReference type="NCBI Taxonomy" id="265156"/>
    <lineage>
        <taxon>Eukaryota</taxon>
        <taxon>Viridiplantae</taxon>
        <taxon>Streptophyta</taxon>
        <taxon>Embryophyta</taxon>
        <taxon>Tracheophyta</taxon>
        <taxon>Spermatophyta</taxon>
        <taxon>Magnoliopsida</taxon>
        <taxon>eudicotyledons</taxon>
        <taxon>Gunneridae</taxon>
        <taxon>Pentapetalae</taxon>
        <taxon>asterids</taxon>
        <taxon>lamiids</taxon>
        <taxon>Lamiales</taxon>
        <taxon>Plantaginaceae</taxon>
        <taxon>Cheloneae</taxon>
        <taxon>Penstemon</taxon>
    </lineage>
</organism>
<accession>A0ABD3RKE4</accession>